<feature type="region of interest" description="Disordered" evidence="2">
    <location>
        <begin position="24"/>
        <end position="61"/>
    </location>
</feature>
<dbReference type="GO" id="GO:0015074">
    <property type="term" value="P:DNA integration"/>
    <property type="evidence" value="ECO:0007669"/>
    <property type="project" value="InterPro"/>
</dbReference>
<dbReference type="Gene3D" id="1.10.443.10">
    <property type="entry name" value="Intergrase catalytic core"/>
    <property type="match status" value="1"/>
</dbReference>
<evidence type="ECO:0008006" key="4">
    <source>
        <dbReference type="Google" id="ProtNLM"/>
    </source>
</evidence>
<dbReference type="InterPro" id="IPR011010">
    <property type="entry name" value="DNA_brk_join_enz"/>
</dbReference>
<proteinExistence type="predicted"/>
<feature type="compositionally biased region" description="Basic and acidic residues" evidence="2">
    <location>
        <begin position="36"/>
        <end position="47"/>
    </location>
</feature>
<sequence>MLHHACGSNIADAGGSVDEVQEVLGHASPSASQVHLHPDPGRLRAAVERVPSPRLAEETGR</sequence>
<name>S5TVF0_9BACT</name>
<protein>
    <recommendedName>
        <fullName evidence="4">Tyr recombinase domain-containing protein</fullName>
    </recommendedName>
</protein>
<dbReference type="EMBL" id="KF264565">
    <property type="protein sequence ID" value="AGS49991.1"/>
    <property type="molecule type" value="Genomic_DNA"/>
</dbReference>
<evidence type="ECO:0000313" key="3">
    <source>
        <dbReference type="EMBL" id="AGS49991.1"/>
    </source>
</evidence>
<dbReference type="SUPFAM" id="SSF56349">
    <property type="entry name" value="DNA breaking-rejoining enzymes"/>
    <property type="match status" value="1"/>
</dbReference>
<organism evidence="3">
    <name type="scientific">uncultured bacterium esnapd26</name>
    <dbReference type="NCBI Taxonomy" id="1366607"/>
    <lineage>
        <taxon>Bacteria</taxon>
        <taxon>environmental samples</taxon>
    </lineage>
</organism>
<accession>S5TVF0</accession>
<reference evidence="3" key="1">
    <citation type="journal article" date="2013" name="Proc. Natl. Acad. Sci. U.S.A.">
        <title>Mapping gene clusters within arrayed metagenomic libraries to expand the structural diversity of biomedically relevant natural products.</title>
        <authorList>
            <person name="Owen J.G."/>
            <person name="Reddy B.V."/>
            <person name="Ternei M.A."/>
            <person name="Charlop-Powers Z."/>
            <person name="Calle P.Y."/>
            <person name="Kim J.H."/>
            <person name="Brady S.F."/>
        </authorList>
    </citation>
    <scope>NUCLEOTIDE SEQUENCE</scope>
</reference>
<dbReference type="InterPro" id="IPR013762">
    <property type="entry name" value="Integrase-like_cat_sf"/>
</dbReference>
<evidence type="ECO:0000256" key="1">
    <source>
        <dbReference type="ARBA" id="ARBA00023172"/>
    </source>
</evidence>
<evidence type="ECO:0000256" key="2">
    <source>
        <dbReference type="SAM" id="MobiDB-lite"/>
    </source>
</evidence>
<dbReference type="GO" id="GO:0006310">
    <property type="term" value="P:DNA recombination"/>
    <property type="evidence" value="ECO:0007669"/>
    <property type="project" value="UniProtKB-KW"/>
</dbReference>
<dbReference type="GO" id="GO:0003677">
    <property type="term" value="F:DNA binding"/>
    <property type="evidence" value="ECO:0007669"/>
    <property type="project" value="InterPro"/>
</dbReference>
<keyword evidence="1" id="KW-0233">DNA recombination</keyword>
<dbReference type="AlphaFoldDB" id="S5TVF0"/>